<keyword evidence="2 5" id="KW-0812">Transmembrane</keyword>
<keyword evidence="3 5" id="KW-1133">Transmembrane helix</keyword>
<feature type="domain" description="ABC transmembrane type-1" evidence="6">
    <location>
        <begin position="36"/>
        <end position="316"/>
    </location>
</feature>
<gene>
    <name evidence="7" type="ORF">GIY23_21705</name>
</gene>
<dbReference type="InterPro" id="IPR039421">
    <property type="entry name" value="Type_1_exporter"/>
</dbReference>
<evidence type="ECO:0000256" key="4">
    <source>
        <dbReference type="ARBA" id="ARBA00023136"/>
    </source>
</evidence>
<sequence length="543" mass="56790">MTTEARSSSPHEAVDSRSPSRYLWSVLRQRPRLLTLAAVAGAVNMIAAAVLPLVIGRAVDTGIAAGATAVLLGWVAVVLVLGLLQAAGMGALEWAEHTLWLHGTSTTQRVVARHITGLGFALSREVRTGEAVAISSTDSYRIGNLYENLGRLIGSVLAFLVAAVIVLSMSPTLGLVVLVGVPLAVAGIGPLLPVLQRREEVQRERISELNAQAGDIATGLRILRGIGGEHRFHARFTASSRRAREAGIAAGRVEAWLAASEILLPGLVTVAVTWLGARLALAGTITVGELIAFYGISAFLVIPVRTATEALDALSQALVAAGRVTSVLALRPAPPAPERPRPLPPGPLGLHDPATGLTARAGVLTVIDAGNRIDALAQRLAHHAESDMPVTAAGPADPAVPLNAVEPDELRRRVVLAHNEDVLFTGYYRDALDLGSTVDLGAALHAADADDAVDALDGGVIDERGRSLSGGQRQRLVLARALTTDADVLVLDEPTSAVDAHTESRIVERVRALRAGRTTVVLTQSPLWKAAADETHTVEGSPA</sequence>
<dbReference type="SUPFAM" id="SSF90123">
    <property type="entry name" value="ABC transporter transmembrane region"/>
    <property type="match status" value="1"/>
</dbReference>
<protein>
    <submittedName>
        <fullName evidence="7">ATP-binding cassette domain-containing protein</fullName>
    </submittedName>
</protein>
<dbReference type="InterPro" id="IPR017871">
    <property type="entry name" value="ABC_transporter-like_CS"/>
</dbReference>
<dbReference type="GO" id="GO:0016887">
    <property type="term" value="F:ATP hydrolysis activity"/>
    <property type="evidence" value="ECO:0007669"/>
    <property type="project" value="InterPro"/>
</dbReference>
<dbReference type="GO" id="GO:0005524">
    <property type="term" value="F:ATP binding"/>
    <property type="evidence" value="ECO:0007669"/>
    <property type="project" value="UniProtKB-KW"/>
</dbReference>
<keyword evidence="4 5" id="KW-0472">Membrane</keyword>
<dbReference type="RefSeq" id="WP_154078350.1">
    <property type="nucleotide sequence ID" value="NZ_CP045929.1"/>
</dbReference>
<dbReference type="SUPFAM" id="SSF52540">
    <property type="entry name" value="P-loop containing nucleoside triphosphate hydrolases"/>
    <property type="match status" value="1"/>
</dbReference>
<feature type="transmembrane region" description="Helical" evidence="5">
    <location>
        <begin position="149"/>
        <end position="169"/>
    </location>
</feature>
<dbReference type="InterPro" id="IPR003439">
    <property type="entry name" value="ABC_transporter-like_ATP-bd"/>
</dbReference>
<keyword evidence="7" id="KW-0547">Nucleotide-binding</keyword>
<feature type="transmembrane region" description="Helical" evidence="5">
    <location>
        <begin position="255"/>
        <end position="275"/>
    </location>
</feature>
<feature type="transmembrane region" description="Helical" evidence="5">
    <location>
        <begin position="33"/>
        <end position="55"/>
    </location>
</feature>
<feature type="transmembrane region" description="Helical" evidence="5">
    <location>
        <begin position="61"/>
        <end position="84"/>
    </location>
</feature>
<dbReference type="Gene3D" id="3.40.50.300">
    <property type="entry name" value="P-loop containing nucleotide triphosphate hydrolases"/>
    <property type="match status" value="1"/>
</dbReference>
<dbReference type="Proteomes" id="UP000371041">
    <property type="component" value="Chromosome"/>
</dbReference>
<organism evidence="7 8">
    <name type="scientific">Allosaccharopolyspora coralli</name>
    <dbReference type="NCBI Taxonomy" id="2665642"/>
    <lineage>
        <taxon>Bacteria</taxon>
        <taxon>Bacillati</taxon>
        <taxon>Actinomycetota</taxon>
        <taxon>Actinomycetes</taxon>
        <taxon>Pseudonocardiales</taxon>
        <taxon>Pseudonocardiaceae</taxon>
        <taxon>Allosaccharopolyspora</taxon>
    </lineage>
</organism>
<dbReference type="Gene3D" id="1.20.1560.10">
    <property type="entry name" value="ABC transporter type 1, transmembrane domain"/>
    <property type="match status" value="1"/>
</dbReference>
<evidence type="ECO:0000259" key="6">
    <source>
        <dbReference type="PROSITE" id="PS50929"/>
    </source>
</evidence>
<keyword evidence="8" id="KW-1185">Reference proteome</keyword>
<feature type="transmembrane region" description="Helical" evidence="5">
    <location>
        <begin position="281"/>
        <end position="302"/>
    </location>
</feature>
<evidence type="ECO:0000256" key="1">
    <source>
        <dbReference type="ARBA" id="ARBA00004651"/>
    </source>
</evidence>
<dbReference type="InterPro" id="IPR027417">
    <property type="entry name" value="P-loop_NTPase"/>
</dbReference>
<dbReference type="CDD" id="cd07346">
    <property type="entry name" value="ABC_6TM_exporters"/>
    <property type="match status" value="1"/>
</dbReference>
<dbReference type="InterPro" id="IPR011527">
    <property type="entry name" value="ABC1_TM_dom"/>
</dbReference>
<dbReference type="PANTHER" id="PTHR43394:SF1">
    <property type="entry name" value="ATP-BINDING CASSETTE SUB-FAMILY B MEMBER 10, MITOCHONDRIAL"/>
    <property type="match status" value="1"/>
</dbReference>
<dbReference type="AlphaFoldDB" id="A0A5Q3QBD8"/>
<dbReference type="Pfam" id="PF00664">
    <property type="entry name" value="ABC_membrane"/>
    <property type="match status" value="1"/>
</dbReference>
<reference evidence="8" key="1">
    <citation type="submission" date="2019-11" db="EMBL/GenBank/DDBJ databases">
        <title>The complete genome sequence of Saccharopolyspora sp. E2A.</title>
        <authorList>
            <person name="Zhang G."/>
        </authorList>
    </citation>
    <scope>NUCLEOTIDE SEQUENCE [LARGE SCALE GENOMIC DNA]</scope>
    <source>
        <strain evidence="8">E2A</strain>
    </source>
</reference>
<evidence type="ECO:0000313" key="7">
    <source>
        <dbReference type="EMBL" id="QGK71782.1"/>
    </source>
</evidence>
<comment type="subcellular location">
    <subcellularLocation>
        <location evidence="1">Cell membrane</location>
        <topology evidence="1">Multi-pass membrane protein</topology>
    </subcellularLocation>
</comment>
<accession>A0A5Q3QBD8</accession>
<dbReference type="InterPro" id="IPR036640">
    <property type="entry name" value="ABC1_TM_sf"/>
</dbReference>
<dbReference type="EMBL" id="CP045929">
    <property type="protein sequence ID" value="QGK71782.1"/>
    <property type="molecule type" value="Genomic_DNA"/>
</dbReference>
<dbReference type="GO" id="GO:0005886">
    <property type="term" value="C:plasma membrane"/>
    <property type="evidence" value="ECO:0007669"/>
    <property type="project" value="UniProtKB-SubCell"/>
</dbReference>
<dbReference type="PROSITE" id="PS00211">
    <property type="entry name" value="ABC_TRANSPORTER_1"/>
    <property type="match status" value="1"/>
</dbReference>
<evidence type="ECO:0000256" key="3">
    <source>
        <dbReference type="ARBA" id="ARBA00022989"/>
    </source>
</evidence>
<dbReference type="Pfam" id="PF00005">
    <property type="entry name" value="ABC_tran"/>
    <property type="match status" value="1"/>
</dbReference>
<dbReference type="KEGG" id="sace:GIY23_21705"/>
<proteinExistence type="predicted"/>
<name>A0A5Q3QBD8_9PSEU</name>
<dbReference type="GO" id="GO:0015421">
    <property type="term" value="F:ABC-type oligopeptide transporter activity"/>
    <property type="evidence" value="ECO:0007669"/>
    <property type="project" value="TreeGrafter"/>
</dbReference>
<dbReference type="PROSITE" id="PS50929">
    <property type="entry name" value="ABC_TM1F"/>
    <property type="match status" value="1"/>
</dbReference>
<evidence type="ECO:0000313" key="8">
    <source>
        <dbReference type="Proteomes" id="UP000371041"/>
    </source>
</evidence>
<dbReference type="PANTHER" id="PTHR43394">
    <property type="entry name" value="ATP-DEPENDENT PERMEASE MDL1, MITOCHONDRIAL"/>
    <property type="match status" value="1"/>
</dbReference>
<feature type="transmembrane region" description="Helical" evidence="5">
    <location>
        <begin position="175"/>
        <end position="195"/>
    </location>
</feature>
<evidence type="ECO:0000256" key="5">
    <source>
        <dbReference type="SAM" id="Phobius"/>
    </source>
</evidence>
<keyword evidence="7" id="KW-0067">ATP-binding</keyword>
<evidence type="ECO:0000256" key="2">
    <source>
        <dbReference type="ARBA" id="ARBA00022692"/>
    </source>
</evidence>